<reference evidence="2" key="1">
    <citation type="submission" date="2016-10" db="EMBL/GenBank/DDBJ databases">
        <authorList>
            <person name="de Groot N.N."/>
        </authorList>
    </citation>
    <scope>NUCLEOTIDE SEQUENCE</scope>
</reference>
<dbReference type="PANTHER" id="PTHR43581:SF4">
    <property type="entry name" value="ATP_GTP PHOSPHATASE"/>
    <property type="match status" value="1"/>
</dbReference>
<dbReference type="SUPFAM" id="SSF52540">
    <property type="entry name" value="P-loop containing nucleoside triphosphate hydrolases"/>
    <property type="match status" value="1"/>
</dbReference>
<evidence type="ECO:0000313" key="2">
    <source>
        <dbReference type="EMBL" id="SFV88434.1"/>
    </source>
</evidence>
<name>A0A1W1E393_9ZZZZ</name>
<organism evidence="2">
    <name type="scientific">hydrothermal vent metagenome</name>
    <dbReference type="NCBI Taxonomy" id="652676"/>
    <lineage>
        <taxon>unclassified sequences</taxon>
        <taxon>metagenomes</taxon>
        <taxon>ecological metagenomes</taxon>
    </lineage>
</organism>
<dbReference type="InterPro" id="IPR051396">
    <property type="entry name" value="Bact_Antivir_Def_Nuclease"/>
</dbReference>
<proteinExistence type="predicted"/>
<dbReference type="InterPro" id="IPR003959">
    <property type="entry name" value="ATPase_AAA_core"/>
</dbReference>
<dbReference type="EMBL" id="FPIA01000047">
    <property type="protein sequence ID" value="SFV88434.1"/>
    <property type="molecule type" value="Genomic_DNA"/>
</dbReference>
<dbReference type="GO" id="GO:0005524">
    <property type="term" value="F:ATP binding"/>
    <property type="evidence" value="ECO:0007669"/>
    <property type="project" value="InterPro"/>
</dbReference>
<dbReference type="AlphaFoldDB" id="A0A1W1E393"/>
<gene>
    <name evidence="2" type="ORF">MNB_SUP05-SYMBIONT-7-242</name>
</gene>
<dbReference type="GO" id="GO:0016887">
    <property type="term" value="F:ATP hydrolysis activity"/>
    <property type="evidence" value="ECO:0007669"/>
    <property type="project" value="InterPro"/>
</dbReference>
<dbReference type="Pfam" id="PF13304">
    <property type="entry name" value="AAA_21"/>
    <property type="match status" value="1"/>
</dbReference>
<dbReference type="InterPro" id="IPR027417">
    <property type="entry name" value="P-loop_NTPase"/>
</dbReference>
<protein>
    <recommendedName>
        <fullName evidence="1">ATPase AAA-type core domain-containing protein</fullName>
    </recommendedName>
</protein>
<accession>A0A1W1E393</accession>
<dbReference type="PANTHER" id="PTHR43581">
    <property type="entry name" value="ATP/GTP PHOSPHATASE"/>
    <property type="match status" value="1"/>
</dbReference>
<dbReference type="Gene3D" id="3.40.50.300">
    <property type="entry name" value="P-loop containing nucleotide triphosphate hydrolases"/>
    <property type="match status" value="1"/>
</dbReference>
<sequence>MLKKNKGNFMRLSDFGDGTKQFILALSSLLINKNKVMYLDEIDNGIHHSKLDELWEVILKTSKKLNVQVFATTHSKECIESYARVAKKLEDEEVTLIRLAKLKNGEINAGVFDYGVLESAISQEHEVRG</sequence>
<evidence type="ECO:0000259" key="1">
    <source>
        <dbReference type="Pfam" id="PF13304"/>
    </source>
</evidence>
<feature type="domain" description="ATPase AAA-type core" evidence="1">
    <location>
        <begin position="3"/>
        <end position="75"/>
    </location>
</feature>